<gene>
    <name evidence="5" type="ORF">ABID46_002356</name>
</gene>
<dbReference type="SMART" id="SM00344">
    <property type="entry name" value="HTH_ASNC"/>
    <property type="match status" value="1"/>
</dbReference>
<accession>A0ABV2LW26</accession>
<keyword evidence="6" id="KW-1185">Reference proteome</keyword>
<dbReference type="Pfam" id="PF13412">
    <property type="entry name" value="HTH_24"/>
    <property type="match status" value="1"/>
</dbReference>
<dbReference type="PROSITE" id="PS50956">
    <property type="entry name" value="HTH_ASNC_2"/>
    <property type="match status" value="1"/>
</dbReference>
<dbReference type="PANTHER" id="PTHR30154">
    <property type="entry name" value="LEUCINE-RESPONSIVE REGULATORY PROTEIN"/>
    <property type="match status" value="1"/>
</dbReference>
<dbReference type="InterPro" id="IPR000485">
    <property type="entry name" value="AsnC-type_HTH_dom"/>
</dbReference>
<dbReference type="Pfam" id="PF01037">
    <property type="entry name" value="AsnC_trans_reg"/>
    <property type="match status" value="1"/>
</dbReference>
<evidence type="ECO:0000259" key="4">
    <source>
        <dbReference type="PROSITE" id="PS50956"/>
    </source>
</evidence>
<dbReference type="EMBL" id="JBEPMO010000018">
    <property type="protein sequence ID" value="MET3732765.1"/>
    <property type="molecule type" value="Genomic_DNA"/>
</dbReference>
<reference evidence="5 6" key="1">
    <citation type="submission" date="2024-06" db="EMBL/GenBank/DDBJ databases">
        <title>Genomic Encyclopedia of Type Strains, Phase IV (KMG-IV): sequencing the most valuable type-strain genomes for metagenomic binning, comparative biology and taxonomic classification.</title>
        <authorList>
            <person name="Goeker M."/>
        </authorList>
    </citation>
    <scope>NUCLEOTIDE SEQUENCE [LARGE SCALE GENOMIC DNA]</scope>
    <source>
        <strain evidence="5 6">DSM 29388</strain>
    </source>
</reference>
<dbReference type="InterPro" id="IPR036390">
    <property type="entry name" value="WH_DNA-bd_sf"/>
</dbReference>
<dbReference type="InterPro" id="IPR036388">
    <property type="entry name" value="WH-like_DNA-bd_sf"/>
</dbReference>
<organism evidence="5 6">
    <name type="scientific">Moheibacter stercoris</name>
    <dbReference type="NCBI Taxonomy" id="1628251"/>
    <lineage>
        <taxon>Bacteria</taxon>
        <taxon>Pseudomonadati</taxon>
        <taxon>Bacteroidota</taxon>
        <taxon>Flavobacteriia</taxon>
        <taxon>Flavobacteriales</taxon>
        <taxon>Weeksellaceae</taxon>
        <taxon>Moheibacter</taxon>
    </lineage>
</organism>
<evidence type="ECO:0000256" key="1">
    <source>
        <dbReference type="ARBA" id="ARBA00023015"/>
    </source>
</evidence>
<dbReference type="PROSITE" id="PS00519">
    <property type="entry name" value="HTH_ASNC_1"/>
    <property type="match status" value="1"/>
</dbReference>
<keyword evidence="1" id="KW-0805">Transcription regulation</keyword>
<dbReference type="InterPro" id="IPR019887">
    <property type="entry name" value="Tscrpt_reg_AsnC/Lrp_C"/>
</dbReference>
<protein>
    <submittedName>
        <fullName evidence="5">Lrp/AsnC family leucine-responsive transcriptional regulator</fullName>
    </submittedName>
</protein>
<dbReference type="SUPFAM" id="SSF54909">
    <property type="entry name" value="Dimeric alpha+beta barrel"/>
    <property type="match status" value="1"/>
</dbReference>
<dbReference type="InterPro" id="IPR011008">
    <property type="entry name" value="Dimeric_a/b-barrel"/>
</dbReference>
<dbReference type="Gene3D" id="3.30.70.920">
    <property type="match status" value="1"/>
</dbReference>
<name>A0ABV2LW26_9FLAO</name>
<feature type="domain" description="HTH asnC-type" evidence="4">
    <location>
        <begin position="1"/>
        <end position="62"/>
    </location>
</feature>
<dbReference type="Proteomes" id="UP001549146">
    <property type="component" value="Unassembled WGS sequence"/>
</dbReference>
<dbReference type="PANTHER" id="PTHR30154:SF34">
    <property type="entry name" value="TRANSCRIPTIONAL REGULATOR AZLB"/>
    <property type="match status" value="1"/>
</dbReference>
<proteinExistence type="predicted"/>
<evidence type="ECO:0000256" key="2">
    <source>
        <dbReference type="ARBA" id="ARBA00023125"/>
    </source>
</evidence>
<sequence length="150" mass="17592">MDEIDKNLVNLLQENSKLTHKELSIRLNLSTTAIYERIKKLERLGIIKKYSAILDRKKLGRELMVYSHIKLEKHSQENIALFERQISKLIEVHECFHVSGDYDYILKMTFPNMDVYRDFMVNKLTTISCIGSSHSIFVINEVKNEVGFKL</sequence>
<keyword evidence="2" id="KW-0238">DNA-binding</keyword>
<dbReference type="Gene3D" id="1.10.10.10">
    <property type="entry name" value="Winged helix-like DNA-binding domain superfamily/Winged helix DNA-binding domain"/>
    <property type="match status" value="1"/>
</dbReference>
<dbReference type="InterPro" id="IPR019888">
    <property type="entry name" value="Tscrpt_reg_AsnC-like"/>
</dbReference>
<evidence type="ECO:0000313" key="5">
    <source>
        <dbReference type="EMBL" id="MET3732765.1"/>
    </source>
</evidence>
<keyword evidence="3" id="KW-0804">Transcription</keyword>
<evidence type="ECO:0000256" key="3">
    <source>
        <dbReference type="ARBA" id="ARBA00023163"/>
    </source>
</evidence>
<dbReference type="PRINTS" id="PR00033">
    <property type="entry name" value="HTHASNC"/>
</dbReference>
<dbReference type="RefSeq" id="WP_354510297.1">
    <property type="nucleotide sequence ID" value="NZ_JBEPMO010000018.1"/>
</dbReference>
<dbReference type="InterPro" id="IPR019885">
    <property type="entry name" value="Tscrpt_reg_HTH_AsnC-type_CS"/>
</dbReference>
<comment type="caution">
    <text evidence="5">The sequence shown here is derived from an EMBL/GenBank/DDBJ whole genome shotgun (WGS) entry which is preliminary data.</text>
</comment>
<dbReference type="SUPFAM" id="SSF46785">
    <property type="entry name" value="Winged helix' DNA-binding domain"/>
    <property type="match status" value="1"/>
</dbReference>
<evidence type="ECO:0000313" key="6">
    <source>
        <dbReference type="Proteomes" id="UP001549146"/>
    </source>
</evidence>